<dbReference type="Proteomes" id="UP000015105">
    <property type="component" value="Chromosome 4D"/>
</dbReference>
<dbReference type="AlphaFoldDB" id="A0A453IPR3"/>
<sequence>MTLQNIRPFTDGTILVSCSPEHIVVVFCSLGKTIFPCQRVNARWGKLDCPDRACDLEGSNDIMPNR</sequence>
<accession>A0A453IPR3</accession>
<reference evidence="1" key="3">
    <citation type="journal article" date="2017" name="Nature">
        <title>Genome sequence of the progenitor of the wheat D genome Aegilops tauschii.</title>
        <authorList>
            <person name="Luo M.C."/>
            <person name="Gu Y.Q."/>
            <person name="Puiu D."/>
            <person name="Wang H."/>
            <person name="Twardziok S.O."/>
            <person name="Deal K.R."/>
            <person name="Huo N."/>
            <person name="Zhu T."/>
            <person name="Wang L."/>
            <person name="Wang Y."/>
            <person name="McGuire P.E."/>
            <person name="Liu S."/>
            <person name="Long H."/>
            <person name="Ramasamy R.K."/>
            <person name="Rodriguez J.C."/>
            <person name="Van S.L."/>
            <person name="Yuan L."/>
            <person name="Wang Z."/>
            <person name="Xia Z."/>
            <person name="Xiao L."/>
            <person name="Anderson O.D."/>
            <person name="Ouyang S."/>
            <person name="Liang Y."/>
            <person name="Zimin A.V."/>
            <person name="Pertea G."/>
            <person name="Qi P."/>
            <person name="Bennetzen J.L."/>
            <person name="Dai X."/>
            <person name="Dawson M.W."/>
            <person name="Muller H.G."/>
            <person name="Kugler K."/>
            <person name="Rivarola-Duarte L."/>
            <person name="Spannagl M."/>
            <person name="Mayer K.F.X."/>
            <person name="Lu F.H."/>
            <person name="Bevan M.W."/>
            <person name="Leroy P."/>
            <person name="Li P."/>
            <person name="You F.M."/>
            <person name="Sun Q."/>
            <person name="Liu Z."/>
            <person name="Lyons E."/>
            <person name="Wicker T."/>
            <person name="Salzberg S.L."/>
            <person name="Devos K.M."/>
            <person name="Dvorak J."/>
        </authorList>
    </citation>
    <scope>NUCLEOTIDE SEQUENCE [LARGE SCALE GENOMIC DNA]</scope>
    <source>
        <strain evidence="1">cv. AL8/78</strain>
    </source>
</reference>
<reference evidence="1" key="5">
    <citation type="journal article" date="2021" name="G3 (Bethesda)">
        <title>Aegilops tauschii genome assembly Aet v5.0 features greater sequence contiguity and improved annotation.</title>
        <authorList>
            <person name="Wang L."/>
            <person name="Zhu T."/>
            <person name="Rodriguez J.C."/>
            <person name="Deal K.R."/>
            <person name="Dubcovsky J."/>
            <person name="McGuire P.E."/>
            <person name="Lux T."/>
            <person name="Spannagl M."/>
            <person name="Mayer K.F.X."/>
            <person name="Baldrich P."/>
            <person name="Meyers B.C."/>
            <person name="Huo N."/>
            <person name="Gu Y.Q."/>
            <person name="Zhou H."/>
            <person name="Devos K.M."/>
            <person name="Bennetzen J.L."/>
            <person name="Unver T."/>
            <person name="Budak H."/>
            <person name="Gulick P.J."/>
            <person name="Galiba G."/>
            <person name="Kalapos B."/>
            <person name="Nelson D.R."/>
            <person name="Li P."/>
            <person name="You F.M."/>
            <person name="Luo M.C."/>
            <person name="Dvorak J."/>
        </authorList>
    </citation>
    <scope>NUCLEOTIDE SEQUENCE [LARGE SCALE GENOMIC DNA]</scope>
    <source>
        <strain evidence="1">cv. AL8/78</strain>
    </source>
</reference>
<dbReference type="Gramene" id="AET4Gv20636600.6">
    <property type="protein sequence ID" value="AET4Gv20636600.6"/>
    <property type="gene ID" value="AET4Gv20636600"/>
</dbReference>
<organism evidence="1 2">
    <name type="scientific">Aegilops tauschii subsp. strangulata</name>
    <name type="common">Goatgrass</name>
    <dbReference type="NCBI Taxonomy" id="200361"/>
    <lineage>
        <taxon>Eukaryota</taxon>
        <taxon>Viridiplantae</taxon>
        <taxon>Streptophyta</taxon>
        <taxon>Embryophyta</taxon>
        <taxon>Tracheophyta</taxon>
        <taxon>Spermatophyta</taxon>
        <taxon>Magnoliopsida</taxon>
        <taxon>Liliopsida</taxon>
        <taxon>Poales</taxon>
        <taxon>Poaceae</taxon>
        <taxon>BOP clade</taxon>
        <taxon>Pooideae</taxon>
        <taxon>Triticodae</taxon>
        <taxon>Triticeae</taxon>
        <taxon>Triticinae</taxon>
        <taxon>Aegilops</taxon>
    </lineage>
</organism>
<dbReference type="Gramene" id="AET4Gv20636600.7">
    <property type="protein sequence ID" value="AET4Gv20636600.7"/>
    <property type="gene ID" value="AET4Gv20636600"/>
</dbReference>
<name>A0A453IPR3_AEGTS</name>
<dbReference type="EnsemblPlants" id="AET4Gv20636600.7">
    <property type="protein sequence ID" value="AET4Gv20636600.7"/>
    <property type="gene ID" value="AET4Gv20636600"/>
</dbReference>
<protein>
    <submittedName>
        <fullName evidence="1">Uncharacterized protein</fullName>
    </submittedName>
</protein>
<dbReference type="EnsemblPlants" id="AET4Gv20636600.5">
    <property type="protein sequence ID" value="AET4Gv20636600.5"/>
    <property type="gene ID" value="AET4Gv20636600"/>
</dbReference>
<dbReference type="EnsemblPlants" id="AET4Gv20636600.12">
    <property type="protein sequence ID" value="AET4Gv20636600.12"/>
    <property type="gene ID" value="AET4Gv20636600"/>
</dbReference>
<reference evidence="1" key="4">
    <citation type="submission" date="2019-03" db="UniProtKB">
        <authorList>
            <consortium name="EnsemblPlants"/>
        </authorList>
    </citation>
    <scope>IDENTIFICATION</scope>
</reference>
<evidence type="ECO:0000313" key="1">
    <source>
        <dbReference type="EnsemblPlants" id="AET4Gv20636600.6"/>
    </source>
</evidence>
<keyword evidence="2" id="KW-1185">Reference proteome</keyword>
<reference evidence="2" key="2">
    <citation type="journal article" date="2017" name="Nat. Plants">
        <title>The Aegilops tauschii genome reveals multiple impacts of transposons.</title>
        <authorList>
            <person name="Zhao G."/>
            <person name="Zou C."/>
            <person name="Li K."/>
            <person name="Wang K."/>
            <person name="Li T."/>
            <person name="Gao L."/>
            <person name="Zhang X."/>
            <person name="Wang H."/>
            <person name="Yang Z."/>
            <person name="Liu X."/>
            <person name="Jiang W."/>
            <person name="Mao L."/>
            <person name="Kong X."/>
            <person name="Jiao Y."/>
            <person name="Jia J."/>
        </authorList>
    </citation>
    <scope>NUCLEOTIDE SEQUENCE [LARGE SCALE GENOMIC DNA]</scope>
    <source>
        <strain evidence="2">cv. AL8/78</strain>
    </source>
</reference>
<evidence type="ECO:0000313" key="2">
    <source>
        <dbReference type="Proteomes" id="UP000015105"/>
    </source>
</evidence>
<dbReference type="EnsemblPlants" id="AET4Gv20636600.6">
    <property type="protein sequence ID" value="AET4Gv20636600.6"/>
    <property type="gene ID" value="AET4Gv20636600"/>
</dbReference>
<proteinExistence type="predicted"/>
<reference evidence="2" key="1">
    <citation type="journal article" date="2014" name="Science">
        <title>Ancient hybridizations among the ancestral genomes of bread wheat.</title>
        <authorList>
            <consortium name="International Wheat Genome Sequencing Consortium,"/>
            <person name="Marcussen T."/>
            <person name="Sandve S.R."/>
            <person name="Heier L."/>
            <person name="Spannagl M."/>
            <person name="Pfeifer M."/>
            <person name="Jakobsen K.S."/>
            <person name="Wulff B.B."/>
            <person name="Steuernagel B."/>
            <person name="Mayer K.F."/>
            <person name="Olsen O.A."/>
        </authorList>
    </citation>
    <scope>NUCLEOTIDE SEQUENCE [LARGE SCALE GENOMIC DNA]</scope>
    <source>
        <strain evidence="2">cv. AL8/78</strain>
    </source>
</reference>
<dbReference type="Gramene" id="AET4Gv20636600.12">
    <property type="protein sequence ID" value="AET4Gv20636600.12"/>
    <property type="gene ID" value="AET4Gv20636600"/>
</dbReference>
<dbReference type="Gramene" id="AET4Gv20636600.5">
    <property type="protein sequence ID" value="AET4Gv20636600.5"/>
    <property type="gene ID" value="AET4Gv20636600"/>
</dbReference>